<feature type="transmembrane region" description="Helical" evidence="1">
    <location>
        <begin position="174"/>
        <end position="192"/>
    </location>
</feature>
<keyword evidence="3" id="KW-1185">Reference proteome</keyword>
<proteinExistence type="predicted"/>
<feature type="transmembrane region" description="Helical" evidence="1">
    <location>
        <begin position="100"/>
        <end position="119"/>
    </location>
</feature>
<dbReference type="AlphaFoldDB" id="A0A284RNV9"/>
<feature type="transmembrane region" description="Helical" evidence="1">
    <location>
        <begin position="59"/>
        <end position="80"/>
    </location>
</feature>
<keyword evidence="1" id="KW-0812">Transmembrane</keyword>
<keyword evidence="1" id="KW-1133">Transmembrane helix</keyword>
<name>A0A284RNV9_ARMOS</name>
<evidence type="ECO:0000313" key="2">
    <source>
        <dbReference type="EMBL" id="SJL10405.1"/>
    </source>
</evidence>
<evidence type="ECO:0000313" key="3">
    <source>
        <dbReference type="Proteomes" id="UP000219338"/>
    </source>
</evidence>
<dbReference type="OrthoDB" id="2646225at2759"/>
<accession>A0A284RNV9</accession>
<keyword evidence="1" id="KW-0472">Membrane</keyword>
<feature type="transmembrane region" description="Helical" evidence="1">
    <location>
        <begin position="554"/>
        <end position="576"/>
    </location>
</feature>
<dbReference type="Proteomes" id="UP000219338">
    <property type="component" value="Unassembled WGS sequence"/>
</dbReference>
<dbReference type="EMBL" id="FUEG01000012">
    <property type="protein sequence ID" value="SJL10405.1"/>
    <property type="molecule type" value="Genomic_DNA"/>
</dbReference>
<sequence length="651" mass="70033">MAQPQSYMAVEKYDQSPHSFTIPNVTSSSSSHLPINRSFLPLPPAEKRRISGLRSALDIVKALVLPVVAIGYLAFCYSVHNRIVPVTGDGLVNLSSYSLATVKSGITTISILVISIGLWPMKSLVQDLRSEEFFRVLTAHQAGVPLSTINAISSPSFRTIDSFMAIARRHCSSFFTLSFISGFIVVAVSSLAPSALSVDSILVDGHVLAFSVGAVPANSALNVSDMDAFTFQMPTENVRGNTQEAAAIAWAENALGSQYMFRVPSNGTSYIIPVPENLPTTTSARWLTDAVALNPSCAWQETNISSTLQIGSNTTSNSTSSLSNDVYVNIPAISADIKLPWSSISLYEVGIMPIDTFDILNSMSHDPASNGVSVWIIAYPTNTSLQSAPVVEFDFTDKPTFTIAVDSNVYQVGIMACSPNPTIETREVLNDGSGNLSIEPRIPRYSQGNLHPFQTAFLLSFALSDLHDSAGPTITFEGFGTELEAQLFFGFDQVKAFNITLDSFTFTPVPDQEITDMYTRLLQSASKVFVSGNLGSVYVPGRTAAETAVFTSSLPVIVASTVLFAVLSVFVIAAHFREGKEAYFTLYSVAAALDGSHLSAQFAQLKNEGVGEIRAGATRGSSVEDQMAAAWGVRKVMMTRKQDGHGILHLD</sequence>
<organism evidence="2 3">
    <name type="scientific">Armillaria ostoyae</name>
    <name type="common">Armillaria root rot fungus</name>
    <dbReference type="NCBI Taxonomy" id="47428"/>
    <lineage>
        <taxon>Eukaryota</taxon>
        <taxon>Fungi</taxon>
        <taxon>Dikarya</taxon>
        <taxon>Basidiomycota</taxon>
        <taxon>Agaricomycotina</taxon>
        <taxon>Agaricomycetes</taxon>
        <taxon>Agaricomycetidae</taxon>
        <taxon>Agaricales</taxon>
        <taxon>Marasmiineae</taxon>
        <taxon>Physalacriaceae</taxon>
        <taxon>Armillaria</taxon>
    </lineage>
</organism>
<dbReference type="STRING" id="47428.A0A284RNV9"/>
<reference evidence="3" key="1">
    <citation type="journal article" date="2017" name="Nat. Ecol. Evol.">
        <title>Genome expansion and lineage-specific genetic innovations in the forest pathogenic fungi Armillaria.</title>
        <authorList>
            <person name="Sipos G."/>
            <person name="Prasanna A.N."/>
            <person name="Walter M.C."/>
            <person name="O'Connor E."/>
            <person name="Balint B."/>
            <person name="Krizsan K."/>
            <person name="Kiss B."/>
            <person name="Hess J."/>
            <person name="Varga T."/>
            <person name="Slot J."/>
            <person name="Riley R."/>
            <person name="Boka B."/>
            <person name="Rigling D."/>
            <person name="Barry K."/>
            <person name="Lee J."/>
            <person name="Mihaltcheva S."/>
            <person name="LaButti K."/>
            <person name="Lipzen A."/>
            <person name="Waldron R."/>
            <person name="Moloney N.M."/>
            <person name="Sperisen C."/>
            <person name="Kredics L."/>
            <person name="Vagvoelgyi C."/>
            <person name="Patrignani A."/>
            <person name="Fitzpatrick D."/>
            <person name="Nagy I."/>
            <person name="Doyle S."/>
            <person name="Anderson J.B."/>
            <person name="Grigoriev I.V."/>
            <person name="Gueldener U."/>
            <person name="Muensterkoetter M."/>
            <person name="Nagy L.G."/>
        </authorList>
    </citation>
    <scope>NUCLEOTIDE SEQUENCE [LARGE SCALE GENOMIC DNA]</scope>
    <source>
        <strain evidence="3">C18/9</strain>
    </source>
</reference>
<gene>
    <name evidence="2" type="ORF">ARMOST_13791</name>
</gene>
<protein>
    <submittedName>
        <fullName evidence="2">Uncharacterized protein</fullName>
    </submittedName>
</protein>
<evidence type="ECO:0000256" key="1">
    <source>
        <dbReference type="SAM" id="Phobius"/>
    </source>
</evidence>